<keyword evidence="2" id="KW-1185">Reference proteome</keyword>
<accession>A0ACC2X5S2</accession>
<proteinExistence type="predicted"/>
<reference evidence="1" key="1">
    <citation type="submission" date="2023-04" db="EMBL/GenBank/DDBJ databases">
        <title>Draft Genome sequencing of Naganishia species isolated from polar environments using Oxford Nanopore Technology.</title>
        <authorList>
            <person name="Leo P."/>
            <person name="Venkateswaran K."/>
        </authorList>
    </citation>
    <scope>NUCLEOTIDE SEQUENCE</scope>
    <source>
        <strain evidence="1">DBVPG 5303</strain>
    </source>
</reference>
<evidence type="ECO:0000313" key="2">
    <source>
        <dbReference type="Proteomes" id="UP001234202"/>
    </source>
</evidence>
<dbReference type="EMBL" id="JASBWV010000027">
    <property type="protein sequence ID" value="KAJ9118771.1"/>
    <property type="molecule type" value="Genomic_DNA"/>
</dbReference>
<comment type="caution">
    <text evidence="1">The sequence shown here is derived from an EMBL/GenBank/DDBJ whole genome shotgun (WGS) entry which is preliminary data.</text>
</comment>
<dbReference type="Proteomes" id="UP001234202">
    <property type="component" value="Unassembled WGS sequence"/>
</dbReference>
<sequence>MPAKRSANSGQSPASSKRSKTTTKKVDFEIRPTFHTEQASTHAFPTDIDSLDVDHVLVAGDLTDSDWYQWVLDRLSYYSSEFSQASDDQRCRYVWNLWNQFSLRRLWMAAGYTHEAEWASQNEEVYRYVYYTLGYGASQLNLVPPSTFRGLSAPVGKLHTQFGELWMYELGLFGNPWTQSTGRDLFGKVAELLGTHEVTTIKAALEYSTLGKIRYGRLKVLSKAQEKAKNATTERHEESLAPLPVLPLRSNPSKKILAELERIRMQRYPMRSDWPDVVHWLTKPEQHDVWKAVFSALGTSVVDADSYFKDSDTQKPSSSEDLKGNSDNATAVQQHHQRDDDHPAQESDHVDDSGIDLSQHPGQDSAEATLDAQAHGSGSTLTKSLEEEFKKKAELEALVSKLKEEVTRAAKEKDMAVGKQELESKLQQAAEQLATFKKTLEADLDKANSALKAQQESASQLDSELATTRAALLQEIDKASSAAKAKDESLSALASELATARAALAQEKINVSIEYDTVVLESQRKVTGAEAAREYAQQETGKQKAAAKSLEDEVMAHRLQRETDASIVVALQGELSAAQSQATTLAAEKVKAIAELNLEALVAQQALDTQSAETNAALDVGRNRARELENALEESNARTEDYKQQLHSAGETNTALRSQIDTAQTMAQKTLQPELELAGVSKALADKSQTELTLLREKKALAQALDVATQDLNTTKKEHKEKMKRNLDRVKELTGKQAELQAQLKGTDKQLASQMKQLNTTESTLTHLERQILSSISSRPVVLSEPSVIARTLAHVTIKEKSVFAGLNRLEGDNVEHVLLKEKEMLPSTQAPDAIHMLVTLQYASPGREYVTFSLHLDQAIVTKAMYDAVSKGDGWDWQAVYQRPPKYAHLALDTFDDA</sequence>
<protein>
    <submittedName>
        <fullName evidence="1">Uncharacterized protein</fullName>
    </submittedName>
</protein>
<name>A0ACC2X5S2_9TREE</name>
<gene>
    <name evidence="1" type="ORF">QFC24_005970</name>
</gene>
<evidence type="ECO:0000313" key="1">
    <source>
        <dbReference type="EMBL" id="KAJ9118771.1"/>
    </source>
</evidence>
<organism evidence="1 2">
    <name type="scientific">Naganishia onofrii</name>
    <dbReference type="NCBI Taxonomy" id="1851511"/>
    <lineage>
        <taxon>Eukaryota</taxon>
        <taxon>Fungi</taxon>
        <taxon>Dikarya</taxon>
        <taxon>Basidiomycota</taxon>
        <taxon>Agaricomycotina</taxon>
        <taxon>Tremellomycetes</taxon>
        <taxon>Filobasidiales</taxon>
        <taxon>Filobasidiaceae</taxon>
        <taxon>Naganishia</taxon>
    </lineage>
</organism>